<dbReference type="EMBL" id="JAKKPZ010000032">
    <property type="protein sequence ID" value="KAI1709103.1"/>
    <property type="molecule type" value="Genomic_DNA"/>
</dbReference>
<protein>
    <recommendedName>
        <fullName evidence="2">Hypervirulence associated protein TUDOR domain-containing protein</fullName>
    </recommendedName>
</protein>
<dbReference type="InterPro" id="IPR021331">
    <property type="entry name" value="Hva1_TUDOR"/>
</dbReference>
<organism evidence="3 4">
    <name type="scientific">Ditylenchus destructor</name>
    <dbReference type="NCBI Taxonomy" id="166010"/>
    <lineage>
        <taxon>Eukaryota</taxon>
        <taxon>Metazoa</taxon>
        <taxon>Ecdysozoa</taxon>
        <taxon>Nematoda</taxon>
        <taxon>Chromadorea</taxon>
        <taxon>Rhabditida</taxon>
        <taxon>Tylenchina</taxon>
        <taxon>Tylenchomorpha</taxon>
        <taxon>Sphaerularioidea</taxon>
        <taxon>Anguinidae</taxon>
        <taxon>Anguininae</taxon>
        <taxon>Ditylenchus</taxon>
    </lineage>
</organism>
<accession>A0AAD4N2F7</accession>
<proteinExistence type="predicted"/>
<comment type="caution">
    <text evidence="3">The sequence shown here is derived from an EMBL/GenBank/DDBJ whole genome shotgun (WGS) entry which is preliminary data.</text>
</comment>
<feature type="region of interest" description="Disordered" evidence="1">
    <location>
        <begin position="96"/>
        <end position="121"/>
    </location>
</feature>
<keyword evidence="4" id="KW-1185">Reference proteome</keyword>
<evidence type="ECO:0000256" key="1">
    <source>
        <dbReference type="SAM" id="MobiDB-lite"/>
    </source>
</evidence>
<feature type="domain" description="Hypervirulence associated protein TUDOR" evidence="2">
    <location>
        <begin position="31"/>
        <end position="82"/>
    </location>
</feature>
<evidence type="ECO:0000313" key="4">
    <source>
        <dbReference type="Proteomes" id="UP001201812"/>
    </source>
</evidence>
<sequence length="121" mass="13619">MPKKLSKTETSEQYDVGEHVVYIPIDRSPNSAVGVIDEVLTEETPAQSASPKINEVKIHASEKEPRYLIRNLRTGKSTAYKRYNIMRKATQDEIQAKNSDFSLDEDTSPHAEAPHRGVPIQ</sequence>
<dbReference type="AlphaFoldDB" id="A0AAD4N2F7"/>
<reference evidence="3" key="1">
    <citation type="submission" date="2022-01" db="EMBL/GenBank/DDBJ databases">
        <title>Genome Sequence Resource for Two Populations of Ditylenchus destructor, the Migratory Endoparasitic Phytonematode.</title>
        <authorList>
            <person name="Zhang H."/>
            <person name="Lin R."/>
            <person name="Xie B."/>
        </authorList>
    </citation>
    <scope>NUCLEOTIDE SEQUENCE</scope>
    <source>
        <strain evidence="3">BazhouSP</strain>
    </source>
</reference>
<gene>
    <name evidence="3" type="ORF">DdX_11501</name>
</gene>
<evidence type="ECO:0000259" key="2">
    <source>
        <dbReference type="Pfam" id="PF11160"/>
    </source>
</evidence>
<name>A0AAD4N2F7_9BILA</name>
<dbReference type="Proteomes" id="UP001201812">
    <property type="component" value="Unassembled WGS sequence"/>
</dbReference>
<dbReference type="Pfam" id="PF11160">
    <property type="entry name" value="Hva1_TUDOR"/>
    <property type="match status" value="1"/>
</dbReference>
<evidence type="ECO:0000313" key="3">
    <source>
        <dbReference type="EMBL" id="KAI1709103.1"/>
    </source>
</evidence>